<evidence type="ECO:0000256" key="4">
    <source>
        <dbReference type="SAM" id="MobiDB-lite"/>
    </source>
</evidence>
<dbReference type="InterPro" id="IPR038867">
    <property type="entry name" value="WAC"/>
</dbReference>
<feature type="compositionally biased region" description="Polar residues" evidence="4">
    <location>
        <begin position="266"/>
        <end position="276"/>
    </location>
</feature>
<dbReference type="SUPFAM" id="SSF51045">
    <property type="entry name" value="WW domain"/>
    <property type="match status" value="1"/>
</dbReference>
<dbReference type="PANTHER" id="PTHR15911:SF6">
    <property type="entry name" value="WW DOMAIN-CONTAINING ADAPTER PROTEIN WITH COILED-COIL"/>
    <property type="match status" value="1"/>
</dbReference>
<dbReference type="InterPro" id="IPR036020">
    <property type="entry name" value="WW_dom_sf"/>
</dbReference>
<keyword evidence="3" id="KW-0539">Nucleus</keyword>
<keyword evidence="7" id="KW-1185">Reference proteome</keyword>
<dbReference type="GO" id="GO:1904263">
    <property type="term" value="P:positive regulation of TORC1 signaling"/>
    <property type="evidence" value="ECO:0007669"/>
    <property type="project" value="TreeGrafter"/>
</dbReference>
<protein>
    <recommendedName>
        <fullName evidence="5">WW domain-containing protein</fullName>
    </recommendedName>
</protein>
<evidence type="ECO:0000313" key="6">
    <source>
        <dbReference type="EMBL" id="CAH0386455.1"/>
    </source>
</evidence>
<dbReference type="Pfam" id="PF00397">
    <property type="entry name" value="WW"/>
    <property type="match status" value="1"/>
</dbReference>
<evidence type="ECO:0000256" key="2">
    <source>
        <dbReference type="ARBA" id="ARBA00022853"/>
    </source>
</evidence>
<feature type="compositionally biased region" description="Basic and acidic residues" evidence="4">
    <location>
        <begin position="31"/>
        <end position="47"/>
    </location>
</feature>
<evidence type="ECO:0000256" key="3">
    <source>
        <dbReference type="ARBA" id="ARBA00023242"/>
    </source>
</evidence>
<keyword evidence="2" id="KW-0156">Chromatin regulator</keyword>
<feature type="compositionally biased region" description="Basic and acidic residues" evidence="4">
    <location>
        <begin position="150"/>
        <end position="174"/>
    </location>
</feature>
<dbReference type="Gene3D" id="2.20.70.10">
    <property type="match status" value="1"/>
</dbReference>
<dbReference type="GO" id="GO:0005634">
    <property type="term" value="C:nucleus"/>
    <property type="evidence" value="ECO:0007669"/>
    <property type="project" value="UniProtKB-SubCell"/>
</dbReference>
<dbReference type="GO" id="GO:0010506">
    <property type="term" value="P:regulation of autophagy"/>
    <property type="evidence" value="ECO:0007669"/>
    <property type="project" value="TreeGrafter"/>
</dbReference>
<accession>A0A9P0A924</accession>
<dbReference type="PROSITE" id="PS50020">
    <property type="entry name" value="WW_DOMAIN_2"/>
    <property type="match status" value="1"/>
</dbReference>
<dbReference type="PROSITE" id="PS01159">
    <property type="entry name" value="WW_DOMAIN_1"/>
    <property type="match status" value="1"/>
</dbReference>
<dbReference type="GO" id="GO:0000993">
    <property type="term" value="F:RNA polymerase II complex binding"/>
    <property type="evidence" value="ECO:0007669"/>
    <property type="project" value="TreeGrafter"/>
</dbReference>
<dbReference type="GO" id="GO:0006325">
    <property type="term" value="P:chromatin organization"/>
    <property type="evidence" value="ECO:0007669"/>
    <property type="project" value="UniProtKB-KW"/>
</dbReference>
<dbReference type="EMBL" id="OU963864">
    <property type="protein sequence ID" value="CAH0386455.1"/>
    <property type="molecule type" value="Genomic_DNA"/>
</dbReference>
<dbReference type="CDD" id="cd00201">
    <property type="entry name" value="WW"/>
    <property type="match status" value="1"/>
</dbReference>
<dbReference type="GO" id="GO:0003682">
    <property type="term" value="F:chromatin binding"/>
    <property type="evidence" value="ECO:0007669"/>
    <property type="project" value="TreeGrafter"/>
</dbReference>
<sequence>MVMHARKPQRISDGYFEKHQAHPYQNSKYSSSKDKYADKFNHERMRDSPNGNTYRSVSPESQSPYSKNAYVSKTREKERENRDFKSRDKYSDYVDKSPSDKRSRESRDVEHRTNHDRSSSEKVVLHPIKLSSQNSSREMAQRKPLQHSAYQDKKSDRGDDRERERALRVGDWSEHLSSSGKKYYYNCKTEVSQWEKPREWLLRPPQQYSCSNQPRSHHHDSRHSNSTPRQQRDKHSQQQQQQQQRSSSNSAPHYWNNQHDKHDAPVNSNPEAQQAQDMEICSGSSTPTSEVSYSHHNMATNNEVHARLLSQLPQVSKEQCSAGSGTVLTSCISSSEHPASVSSLGTSLLQPLRVDTSVANADPGPPTPTHSEHHDATDVRKVISSPPSGSSLASISSSLATLRSQGPNLTPSLSNFHRDDLVSHVRGWPADVLEKQAQKQNEESINLGSMQCTRVSAELKSARSLVRLRNIQATLQEQRVLFLCHQIKILEEMKSQNSFMGDDG</sequence>
<comment type="subcellular location">
    <subcellularLocation>
        <location evidence="1">Nucleus</location>
    </subcellularLocation>
</comment>
<gene>
    <name evidence="6" type="ORF">BEMITA_LOCUS5574</name>
</gene>
<evidence type="ECO:0000256" key="1">
    <source>
        <dbReference type="ARBA" id="ARBA00004123"/>
    </source>
</evidence>
<dbReference type="Proteomes" id="UP001152759">
    <property type="component" value="Chromosome 3"/>
</dbReference>
<feature type="compositionally biased region" description="Basic and acidic residues" evidence="4">
    <location>
        <begin position="73"/>
        <end position="124"/>
    </location>
</feature>
<evidence type="ECO:0000313" key="7">
    <source>
        <dbReference type="Proteomes" id="UP001152759"/>
    </source>
</evidence>
<dbReference type="InterPro" id="IPR001202">
    <property type="entry name" value="WW_dom"/>
</dbReference>
<feature type="compositionally biased region" description="Polar residues" evidence="4">
    <location>
        <begin position="49"/>
        <end position="71"/>
    </location>
</feature>
<dbReference type="SMART" id="SM00456">
    <property type="entry name" value="WW"/>
    <property type="match status" value="1"/>
</dbReference>
<dbReference type="PANTHER" id="PTHR15911">
    <property type="entry name" value="WW DOMAIN-CONTAINING ADAPTER PROTEIN WITH COILED-COIL"/>
    <property type="match status" value="1"/>
</dbReference>
<evidence type="ECO:0000259" key="5">
    <source>
        <dbReference type="PROSITE" id="PS50020"/>
    </source>
</evidence>
<feature type="domain" description="WW" evidence="5">
    <location>
        <begin position="172"/>
        <end position="199"/>
    </location>
</feature>
<reference evidence="6" key="1">
    <citation type="submission" date="2021-12" db="EMBL/GenBank/DDBJ databases">
        <authorList>
            <person name="King R."/>
        </authorList>
    </citation>
    <scope>NUCLEOTIDE SEQUENCE</scope>
</reference>
<dbReference type="KEGG" id="btab:109035066"/>
<feature type="region of interest" description="Disordered" evidence="4">
    <location>
        <begin position="206"/>
        <end position="276"/>
    </location>
</feature>
<name>A0A9P0A924_BEMTA</name>
<feature type="region of interest" description="Disordered" evidence="4">
    <location>
        <begin position="1"/>
        <end position="175"/>
    </location>
</feature>
<proteinExistence type="predicted"/>
<feature type="region of interest" description="Disordered" evidence="4">
    <location>
        <begin position="357"/>
        <end position="376"/>
    </location>
</feature>
<dbReference type="AlphaFoldDB" id="A0A9P0A924"/>
<organism evidence="6 7">
    <name type="scientific">Bemisia tabaci</name>
    <name type="common">Sweetpotato whitefly</name>
    <name type="synonym">Aleurodes tabaci</name>
    <dbReference type="NCBI Taxonomy" id="7038"/>
    <lineage>
        <taxon>Eukaryota</taxon>
        <taxon>Metazoa</taxon>
        <taxon>Ecdysozoa</taxon>
        <taxon>Arthropoda</taxon>
        <taxon>Hexapoda</taxon>
        <taxon>Insecta</taxon>
        <taxon>Pterygota</taxon>
        <taxon>Neoptera</taxon>
        <taxon>Paraneoptera</taxon>
        <taxon>Hemiptera</taxon>
        <taxon>Sternorrhyncha</taxon>
        <taxon>Aleyrodoidea</taxon>
        <taxon>Aleyrodidae</taxon>
        <taxon>Aleyrodinae</taxon>
        <taxon>Bemisia</taxon>
    </lineage>
</organism>
<feature type="compositionally biased region" description="Low complexity" evidence="4">
    <location>
        <begin position="237"/>
        <end position="250"/>
    </location>
</feature>